<feature type="compositionally biased region" description="Polar residues" evidence="2">
    <location>
        <begin position="1886"/>
        <end position="1899"/>
    </location>
</feature>
<evidence type="ECO:0000313" key="3">
    <source>
        <dbReference type="EMBL" id="CAI9920757.1"/>
    </source>
</evidence>
<evidence type="ECO:0000313" key="5">
    <source>
        <dbReference type="Proteomes" id="UP001642409"/>
    </source>
</evidence>
<name>A0AA86TN49_9EUKA</name>
<evidence type="ECO:0000313" key="4">
    <source>
        <dbReference type="EMBL" id="CAL6098083.1"/>
    </source>
</evidence>
<evidence type="ECO:0000256" key="2">
    <source>
        <dbReference type="SAM" id="MobiDB-lite"/>
    </source>
</evidence>
<protein>
    <submittedName>
        <fullName evidence="3">Uncharacterized protein</fullName>
    </submittedName>
</protein>
<keyword evidence="5" id="KW-1185">Reference proteome</keyword>
<dbReference type="Proteomes" id="UP001642409">
    <property type="component" value="Unassembled WGS sequence"/>
</dbReference>
<dbReference type="EMBL" id="CATOUU010000203">
    <property type="protein sequence ID" value="CAI9920757.1"/>
    <property type="molecule type" value="Genomic_DNA"/>
</dbReference>
<keyword evidence="1" id="KW-0175">Coiled coil</keyword>
<comment type="caution">
    <text evidence="3">The sequence shown here is derived from an EMBL/GenBank/DDBJ whole genome shotgun (WGS) entry which is preliminary data.</text>
</comment>
<dbReference type="EMBL" id="CAXDID020000505">
    <property type="protein sequence ID" value="CAL6098083.1"/>
    <property type="molecule type" value="Genomic_DNA"/>
</dbReference>
<gene>
    <name evidence="4" type="ORF">HINF_LOCUS69440</name>
    <name evidence="3" type="ORF">HINF_LOCUS8402</name>
</gene>
<reference evidence="3" key="1">
    <citation type="submission" date="2023-06" db="EMBL/GenBank/DDBJ databases">
        <authorList>
            <person name="Kurt Z."/>
        </authorList>
    </citation>
    <scope>NUCLEOTIDE SEQUENCE</scope>
</reference>
<feature type="region of interest" description="Disordered" evidence="2">
    <location>
        <begin position="1866"/>
        <end position="1901"/>
    </location>
</feature>
<reference evidence="4 5" key="2">
    <citation type="submission" date="2024-07" db="EMBL/GenBank/DDBJ databases">
        <authorList>
            <person name="Akdeniz Z."/>
        </authorList>
    </citation>
    <scope>NUCLEOTIDE SEQUENCE [LARGE SCALE GENOMIC DNA]</scope>
</reference>
<evidence type="ECO:0000256" key="1">
    <source>
        <dbReference type="SAM" id="Coils"/>
    </source>
</evidence>
<accession>A0AA86TN49</accession>
<organism evidence="3">
    <name type="scientific">Hexamita inflata</name>
    <dbReference type="NCBI Taxonomy" id="28002"/>
    <lineage>
        <taxon>Eukaryota</taxon>
        <taxon>Metamonada</taxon>
        <taxon>Diplomonadida</taxon>
        <taxon>Hexamitidae</taxon>
        <taxon>Hexamitinae</taxon>
        <taxon>Hexamita</taxon>
    </lineage>
</organism>
<feature type="coiled-coil region" evidence="1">
    <location>
        <begin position="1559"/>
        <end position="1623"/>
    </location>
</feature>
<proteinExistence type="predicted"/>
<feature type="compositionally biased region" description="Low complexity" evidence="2">
    <location>
        <begin position="1869"/>
        <end position="1885"/>
    </location>
</feature>
<sequence length="2086" mass="245511">MQQFLQEFDQLCEIQKNGENKAKIKVAQDIIQLHEQLLAQLDKPILILDYKINKVSGLISQLIDMHKNYIIFFSEPLFNNLDFQDYIDIQYKIETMLLQQSIQTEMDGITWNNYKSIKEKLDKEYHMFCSQKVMADQLKYLKISVQQILNEHVGQINIEFINNYDPQQYIESSANDHYKLINYIKQLVETQNEIYSKLKLQLHYAFDFGKIIGIDTNNLYSPGSDKSITNFFQLLEGEILKVRQKLNNIKQMIQQLFINSHQEQISIQDYKVEVLQFLDKLSVYYSLGCLGFIVLMICQFSYPNILVKVQLNENQVLFSPEMSNSENTIKSVVSIIKCAKYWNNIKSRYQSVERRVSQWIQQIIPSMLNRVMEDQDEIKINSFLSQNIKSITFRILMTSLMSIELQVDNNQTYYIDDDECQTVDAVISMVQNLFKIPLNSATQILLHQVSTNLNQLYSTSTQIQSTIIDIQHQQRDQCFKIIKMNLNLAKPYQNFQTIKDQVQISLCNQHNINQLQLLSKTEIVAQRRNIHAGLIVFELETIHQKLEQEQVDVIDDMTGTYEAELRAVFQCILNAVSEMKKDYAQLKNECYQFSLYADPDKSRANVGKLMELVFEIKCSKELLVTITSMISESVQQMNNARRQREYSVGKLRVCATELEKIIVDGELTIQKNSKEILVWIIQQESILLARQQNCQPDKLMQKFKENMSVTQLRKYSLELQEATSSLLSTYNRYSYICKLKFLLGITHEFKFEQQWVYENMKNYIQLQFDKQNFNEKYNCVLVLIELVNIYTQIVESWEKVKSGNLQEYYNNPFNISQTIKLLQQQLKQYNRALDFYIGLNGFYLQLLQYSSNQYLDFLETLNKLDKFDVKHWNHLFMQINAIDSTIQNPINNKYQDSYLQQISVRFLYNIKIHHFNDSITQEFNILQIETEALSKIQYITNYFEATSKQFVQLSNEIYISLSSTQKFQQFIYNFNFNFNFDIKKIVDCDILKLQQLNNLLYIQIYQKCEDLILDQNNKKNSQDSFIETSLQDGYIIQKHKLINLGQPTQNIQQYQIQEITIECLDEKIKHLHKQNLQNSINIAILLNIEDYIQLNHYFLISDQINCISIIVDEYKTILDSLNMQNILLKRNEILTIKQMQFNQLLLVAYLKAIETKNHVSILIDEQQYQDQTTQIIVQELYLNGFSKTWYNQLFEMDKLEFLRLYYCNINTDSKQIQSLIEIILTSNTSVHIIIESKENNGHLPTINLKRDYSIQSQLLSPLDNIVYSQIINNLIQQKLFNNCSINKFNETFANIKQFYTTKLQTLLGLIQQQLLQSEKKAIEVQQQNNFMQLEMKKQELEYSKKLYYKQKEQIHNEMNELKQFMQKTHKDRLGQTVKRMNCSRVVTENDYKQSLIDDMLQKLFQSIQQYDTLSFSMNWSVTRHPQHELSLTIVKLIASSKSKQRLQWLGEVSATQFKRKSTAIDRLVKQLLGVSAYDIYQSDRLKQIYNHLQGIATTCNVSIKPEPKNFFFITSSPNDESLWFGNVIPTDVQWSIVANMIKQIHPIAEILFWMCLLMIDKATLAGKNIEEEVMEQQAQMIEKEVKLKLEEIMEQQENKKVELKNKTKIIEQVEQELKLIDDEIYAKKNLDEAIRSQHKQIITQTELKKQQIKMITNQIENSDEIAVFTTFVCYFSQKQIFQTQKRLDFKIQNSSSFINELFYELHGFQTIQQIIQQAIQDNFILQQFATTGDYYTRLNDRKVRSLLSKQLEHDYDHVFSSFNNQPGCQKDLALEQLNYIPMQTLALIDKCGFRNQNIIVYSESIISSQQIAKFVSEFVTKDDLQLNDDIELRELMQNVIPIESIQKQLDAIQTYLKQSEQKQEIQPLSRSSVSQSKSRLSKLQSEPVTPKQQTKSSPPQKYVLIIKGDNRDLEQIQNLMVNRHSFDGTNYFYRICEKPLTIQNYYEKNYELIQTALQLKIIFVLTEKPERNFPVRNLGVEHITPFNLRIECVQLERANAIGDTDVYSTLHFDEIDITSSTPDLIISTKNKHVRVLQGVEMNVKVTMNHIDALQESINADFFDVNKQYEALRTLVQLKYEAIQGDE</sequence>